<evidence type="ECO:0000313" key="2">
    <source>
        <dbReference type="Proteomes" id="UP001341135"/>
    </source>
</evidence>
<gene>
    <name evidence="1" type="ORF">PABY_08330</name>
</gene>
<dbReference type="GeneID" id="89288854"/>
<dbReference type="Proteomes" id="UP001341135">
    <property type="component" value="Chromosome"/>
</dbReference>
<proteinExistence type="predicted"/>
<dbReference type="EMBL" id="AP028907">
    <property type="protein sequence ID" value="BES81266.1"/>
    <property type="molecule type" value="Genomic_DNA"/>
</dbReference>
<organism evidence="1 2">
    <name type="scientific">Pyrodictium abyssi</name>
    <dbReference type="NCBI Taxonomy" id="54256"/>
    <lineage>
        <taxon>Archaea</taxon>
        <taxon>Thermoproteota</taxon>
        <taxon>Thermoprotei</taxon>
        <taxon>Desulfurococcales</taxon>
        <taxon>Pyrodictiaceae</taxon>
        <taxon>Pyrodictium</taxon>
    </lineage>
</organism>
<name>A0ABM8IUN2_9CREN</name>
<keyword evidence="2" id="KW-1185">Reference proteome</keyword>
<evidence type="ECO:0000313" key="1">
    <source>
        <dbReference type="EMBL" id="BES81266.1"/>
    </source>
</evidence>
<protein>
    <submittedName>
        <fullName evidence="1">Uncharacterized protein</fullName>
    </submittedName>
</protein>
<accession>A0ABM8IUN2</accession>
<dbReference type="RefSeq" id="WP_338252214.1">
    <property type="nucleotide sequence ID" value="NZ_AP028907.1"/>
</dbReference>
<reference evidence="1 2" key="1">
    <citation type="submission" date="2023-09" db="EMBL/GenBank/DDBJ databases">
        <title>Pyrofollis japonicus gen. nov. sp. nov., a novel member of the family Pyrodictiaceae isolated from the Iheya North hydrothermal field.</title>
        <authorList>
            <person name="Miyazaki U."/>
            <person name="Sanari M."/>
            <person name="Tame A."/>
            <person name="Kitajima M."/>
            <person name="Okamoto A."/>
            <person name="Sawayama S."/>
            <person name="Miyazaki J."/>
            <person name="Takai K."/>
            <person name="Nakagawa S."/>
        </authorList>
    </citation>
    <scope>NUCLEOTIDE SEQUENCE [LARGE SCALE GENOMIC DNA]</scope>
    <source>
        <strain evidence="1 2">AV2</strain>
    </source>
</reference>
<sequence length="84" mass="9808">MVLADCRKCEYFVPASQLSEEQIIKAEKWLQWRQERGERVGHSVLGWCTAYGRPVTYYTGKCYRYKPRAITPSTKSILEYLGRG</sequence>